<dbReference type="EMBL" id="MFYX01000120">
    <property type="protein sequence ID" value="OGK01744.1"/>
    <property type="molecule type" value="Genomic_DNA"/>
</dbReference>
<dbReference type="Pfam" id="PF08668">
    <property type="entry name" value="HDOD"/>
    <property type="match status" value="1"/>
</dbReference>
<dbReference type="Proteomes" id="UP000179243">
    <property type="component" value="Unassembled WGS sequence"/>
</dbReference>
<evidence type="ECO:0000259" key="1">
    <source>
        <dbReference type="PROSITE" id="PS50883"/>
    </source>
</evidence>
<dbReference type="PANTHER" id="PTHR33525">
    <property type="match status" value="1"/>
</dbReference>
<evidence type="ECO:0000313" key="4">
    <source>
        <dbReference type="Proteomes" id="UP000179243"/>
    </source>
</evidence>
<dbReference type="Gene3D" id="3.20.20.450">
    <property type="entry name" value="EAL domain"/>
    <property type="match status" value="1"/>
</dbReference>
<dbReference type="Pfam" id="PF00563">
    <property type="entry name" value="EAL"/>
    <property type="match status" value="1"/>
</dbReference>
<dbReference type="PROSITE" id="PS50883">
    <property type="entry name" value="EAL"/>
    <property type="match status" value="1"/>
</dbReference>
<evidence type="ECO:0000313" key="3">
    <source>
        <dbReference type="EMBL" id="OGK01744.1"/>
    </source>
</evidence>
<dbReference type="SUPFAM" id="SSF141868">
    <property type="entry name" value="EAL domain-like"/>
    <property type="match status" value="1"/>
</dbReference>
<feature type="domain" description="HDOD" evidence="2">
    <location>
        <begin position="200"/>
        <end position="387"/>
    </location>
</feature>
<dbReference type="PANTHER" id="PTHR33525:SF4">
    <property type="entry name" value="CYCLIC DI-GMP PHOSPHODIESTERASE CDGJ"/>
    <property type="match status" value="1"/>
</dbReference>
<reference evidence="3 4" key="1">
    <citation type="journal article" date="2016" name="Nat. Commun.">
        <title>Thousands of microbial genomes shed light on interconnected biogeochemical processes in an aquifer system.</title>
        <authorList>
            <person name="Anantharaman K."/>
            <person name="Brown C.T."/>
            <person name="Hug L.A."/>
            <person name="Sharon I."/>
            <person name="Castelle C.J."/>
            <person name="Probst A.J."/>
            <person name="Thomas B.C."/>
            <person name="Singh A."/>
            <person name="Wilkins M.J."/>
            <person name="Karaoz U."/>
            <person name="Brodie E.L."/>
            <person name="Williams K.H."/>
            <person name="Hubbard S.S."/>
            <person name="Banfield J.F."/>
        </authorList>
    </citation>
    <scope>NUCLEOTIDE SEQUENCE [LARGE SCALE GENOMIC DNA]</scope>
</reference>
<dbReference type="SUPFAM" id="SSF109604">
    <property type="entry name" value="HD-domain/PDEase-like"/>
    <property type="match status" value="1"/>
</dbReference>
<sequence>MLEVFVGRQPIFDRQLNIFGYELLFRKYETDTKADIMDGDQATSQVILNTFMEIGLERLVGDGLAFINLTRSFVLEKYPLPIAKDRVVLEILESNIMDKALVEALKTFGSRGYQIALDDVVSPENLGPFLDIADIVKVDLMAVERSRLREYITEFRKHHVKMLAEKVETIEDFDLCKGLGFDFFQGYFLCKPNVVRGRKMPAMRLNTLRLLAELHNPNIEFQELENIVKQDVSLSYKLLRLINSAYYTRPVKVQSIRQALTLLGIKKVQAWVSLLFLSKIEEKPHELMHTAMVRAHMCELLAQKQKQKQKDTETDFTVGLFSVLDSLLDLPLAEVLSSLSFSDEINTALLQHQGRLGEELDCVLAYEKGDWDKVMDYSHNKPSDIRDAYLEALKWARLVNAEMGY</sequence>
<dbReference type="InterPro" id="IPR052340">
    <property type="entry name" value="RNase_Y/CdgJ"/>
</dbReference>
<organism evidence="3 4">
    <name type="scientific">Candidatus Raymondbacteria bacterium RIFOXYD12_FULL_49_13</name>
    <dbReference type="NCBI Taxonomy" id="1817890"/>
    <lineage>
        <taxon>Bacteria</taxon>
        <taxon>Raymondiibacteriota</taxon>
    </lineage>
</organism>
<proteinExistence type="predicted"/>
<protein>
    <recommendedName>
        <fullName evidence="5">HDOD domain-containing protein</fullName>
    </recommendedName>
</protein>
<name>A0A1F7F503_UNCRA</name>
<dbReference type="PIRSF" id="PIRSF003180">
    <property type="entry name" value="DiGMPpdiest_YuxH"/>
    <property type="match status" value="1"/>
</dbReference>
<dbReference type="InterPro" id="IPR013976">
    <property type="entry name" value="HDOD"/>
</dbReference>
<dbReference type="AlphaFoldDB" id="A0A1F7F503"/>
<dbReference type="InterPro" id="IPR035919">
    <property type="entry name" value="EAL_sf"/>
</dbReference>
<dbReference type="Gene3D" id="1.10.3210.10">
    <property type="entry name" value="Hypothetical protein af1432"/>
    <property type="match status" value="1"/>
</dbReference>
<evidence type="ECO:0000259" key="2">
    <source>
        <dbReference type="PROSITE" id="PS51833"/>
    </source>
</evidence>
<accession>A0A1F7F503</accession>
<dbReference type="SMART" id="SM00052">
    <property type="entry name" value="EAL"/>
    <property type="match status" value="1"/>
</dbReference>
<comment type="caution">
    <text evidence="3">The sequence shown here is derived from an EMBL/GenBank/DDBJ whole genome shotgun (WGS) entry which is preliminary data.</text>
</comment>
<feature type="domain" description="EAL" evidence="1">
    <location>
        <begin position="1"/>
        <end position="206"/>
    </location>
</feature>
<dbReference type="InterPro" id="IPR001633">
    <property type="entry name" value="EAL_dom"/>
</dbReference>
<dbReference type="PROSITE" id="PS51833">
    <property type="entry name" value="HDOD"/>
    <property type="match status" value="1"/>
</dbReference>
<dbReference type="InterPro" id="IPR014408">
    <property type="entry name" value="dGMP_Pdiesterase_EAL/HD-GYP"/>
</dbReference>
<evidence type="ECO:0008006" key="5">
    <source>
        <dbReference type="Google" id="ProtNLM"/>
    </source>
</evidence>
<gene>
    <name evidence="3" type="ORF">A2519_23045</name>
</gene>